<protein>
    <recommendedName>
        <fullName evidence="2">histidine kinase</fullName>
        <ecNumber evidence="2">2.7.13.3</ecNumber>
    </recommendedName>
</protein>
<dbReference type="CDD" id="cd00082">
    <property type="entry name" value="HisKA"/>
    <property type="match status" value="1"/>
</dbReference>
<keyword evidence="5" id="KW-1133">Transmembrane helix</keyword>
<keyword evidence="8" id="KW-1185">Reference proteome</keyword>
<dbReference type="PANTHER" id="PTHR43065:SF50">
    <property type="entry name" value="HISTIDINE KINASE"/>
    <property type="match status" value="1"/>
</dbReference>
<evidence type="ECO:0000256" key="5">
    <source>
        <dbReference type="SAM" id="Phobius"/>
    </source>
</evidence>
<comment type="caution">
    <text evidence="7">The sequence shown here is derived from an EMBL/GenBank/DDBJ whole genome shotgun (WGS) entry which is preliminary data.</text>
</comment>
<dbReference type="SMART" id="SM00388">
    <property type="entry name" value="HisKA"/>
    <property type="match status" value="1"/>
</dbReference>
<accession>A0ABX1GK25</accession>
<dbReference type="SMART" id="SM00387">
    <property type="entry name" value="HATPase_c"/>
    <property type="match status" value="1"/>
</dbReference>
<dbReference type="PANTHER" id="PTHR43065">
    <property type="entry name" value="SENSOR HISTIDINE KINASE"/>
    <property type="match status" value="1"/>
</dbReference>
<dbReference type="Pfam" id="PF19443">
    <property type="entry name" value="DAHL"/>
    <property type="match status" value="1"/>
</dbReference>
<keyword evidence="4" id="KW-0175">Coiled coil</keyword>
<keyword evidence="5" id="KW-0472">Membrane</keyword>
<feature type="domain" description="Histidine kinase" evidence="6">
    <location>
        <begin position="364"/>
        <end position="579"/>
    </location>
</feature>
<dbReference type="InterPro" id="IPR004358">
    <property type="entry name" value="Sig_transdc_His_kin-like_C"/>
</dbReference>
<reference evidence="7 8" key="1">
    <citation type="submission" date="2020-04" db="EMBL/GenBank/DDBJ databases">
        <authorList>
            <person name="Yoon J."/>
        </authorList>
    </citation>
    <scope>NUCLEOTIDE SEQUENCE [LARGE SCALE GENOMIC DNA]</scope>
    <source>
        <strain evidence="7 8">KMU-166</strain>
    </source>
</reference>
<proteinExistence type="predicted"/>
<evidence type="ECO:0000256" key="2">
    <source>
        <dbReference type="ARBA" id="ARBA00012438"/>
    </source>
</evidence>
<evidence type="ECO:0000256" key="4">
    <source>
        <dbReference type="SAM" id="Coils"/>
    </source>
</evidence>
<keyword evidence="5" id="KW-0812">Transmembrane</keyword>
<evidence type="ECO:0000256" key="1">
    <source>
        <dbReference type="ARBA" id="ARBA00000085"/>
    </source>
</evidence>
<keyword evidence="3" id="KW-0597">Phosphoprotein</keyword>
<dbReference type="PROSITE" id="PS50109">
    <property type="entry name" value="HIS_KIN"/>
    <property type="match status" value="1"/>
</dbReference>
<feature type="coiled-coil region" evidence="4">
    <location>
        <begin position="303"/>
        <end position="330"/>
    </location>
</feature>
<dbReference type="Proteomes" id="UP000765845">
    <property type="component" value="Unassembled WGS sequence"/>
</dbReference>
<dbReference type="SUPFAM" id="SSF55874">
    <property type="entry name" value="ATPase domain of HSP90 chaperone/DNA topoisomerase II/histidine kinase"/>
    <property type="match status" value="1"/>
</dbReference>
<evidence type="ECO:0000313" key="7">
    <source>
        <dbReference type="EMBL" id="NKI18753.1"/>
    </source>
</evidence>
<dbReference type="Gene3D" id="3.30.565.10">
    <property type="entry name" value="Histidine kinase-like ATPase, C-terminal domain"/>
    <property type="match status" value="1"/>
</dbReference>
<comment type="catalytic activity">
    <reaction evidence="1">
        <text>ATP + protein L-histidine = ADP + protein N-phospho-L-histidine.</text>
        <dbReference type="EC" id="2.7.13.3"/>
    </reaction>
</comment>
<name>A0ABX1GK25_9GAMM</name>
<dbReference type="SUPFAM" id="SSF47384">
    <property type="entry name" value="Homodimeric domain of signal transducing histidine kinase"/>
    <property type="match status" value="1"/>
</dbReference>
<evidence type="ECO:0000313" key="8">
    <source>
        <dbReference type="Proteomes" id="UP000765845"/>
    </source>
</evidence>
<dbReference type="InterPro" id="IPR003661">
    <property type="entry name" value="HisK_dim/P_dom"/>
</dbReference>
<dbReference type="InterPro" id="IPR005467">
    <property type="entry name" value="His_kinase_dom"/>
</dbReference>
<dbReference type="EMBL" id="JAAWWK010000005">
    <property type="protein sequence ID" value="NKI18753.1"/>
    <property type="molecule type" value="Genomic_DNA"/>
</dbReference>
<dbReference type="InterPro" id="IPR036890">
    <property type="entry name" value="HATPase_C_sf"/>
</dbReference>
<evidence type="ECO:0000256" key="3">
    <source>
        <dbReference type="ARBA" id="ARBA00022553"/>
    </source>
</evidence>
<dbReference type="InterPro" id="IPR003594">
    <property type="entry name" value="HATPase_dom"/>
</dbReference>
<dbReference type="Pfam" id="PF02518">
    <property type="entry name" value="HATPase_c"/>
    <property type="match status" value="1"/>
</dbReference>
<evidence type="ECO:0000259" key="6">
    <source>
        <dbReference type="PROSITE" id="PS50109"/>
    </source>
</evidence>
<dbReference type="InterPro" id="IPR045812">
    <property type="entry name" value="DAHL"/>
</dbReference>
<dbReference type="InterPro" id="IPR036097">
    <property type="entry name" value="HisK_dim/P_sf"/>
</dbReference>
<dbReference type="EC" id="2.7.13.3" evidence="2"/>
<dbReference type="PRINTS" id="PR00344">
    <property type="entry name" value="BCTRLSENSOR"/>
</dbReference>
<gene>
    <name evidence="7" type="ORF">HCU74_15175</name>
</gene>
<feature type="transmembrane region" description="Helical" evidence="5">
    <location>
        <begin position="31"/>
        <end position="52"/>
    </location>
</feature>
<organism evidence="7 8">
    <name type="scientific">Spongiibacter thalassae</name>
    <dbReference type="NCBI Taxonomy" id="2721624"/>
    <lineage>
        <taxon>Bacteria</taxon>
        <taxon>Pseudomonadati</taxon>
        <taxon>Pseudomonadota</taxon>
        <taxon>Gammaproteobacteria</taxon>
        <taxon>Cellvibrionales</taxon>
        <taxon>Spongiibacteraceae</taxon>
        <taxon>Spongiibacter</taxon>
    </lineage>
</organism>
<dbReference type="RefSeq" id="WP_168451263.1">
    <property type="nucleotide sequence ID" value="NZ_JAAWWK010000005.1"/>
</dbReference>
<sequence>MSRITIKEKSDQRESSQQSVNQQSGFRVQRIFAPLAIVLAFSVLGYLLWVTLRNPLETGIHVVRLEILDAAKEAETRLNRAIVRAPLALDDESRELQAARERYQTVSQSLSYTQTGLAGLSPLIDRALADYRSGTGKKLELVEEHREKLRRFRLLFSAMRVGGVSLLSAPPIEAAPGLREDIKRLMFEATQYSIISSAENGAVIDQLSARVAMKASSLTDNNALAALSQLLDTIDGLRFTRDELNAQQDAIAELAVSGQLAQLRDRYESHFSTLQQEADLNRQTLAAYAAALLLAFGLIAWRLRGSFDELDQLNTELQDANVNLEGLVAERTKDLSAALEDIRMQQAQLIQSEKMASLGQMVAGVAHEINTPLGYANSNVQIVRELINGIEESVDEESKSEFDMLLGDAQYGLEQISELVMGLKNFSRVDRSSTELFALNEGIDTSLKICQNQIKDLEIVKEYGDLPDITCAPSQLNQVFLNLINNASQAMNGQGKLTIRTRQKDEEVEISIADNGCGMDEETVAHIFEPFFTTKAVGEGTGLGLSIVFRIIEDHGGRINVLSAPGQGTEFLINLPIRAPEKNSSEAVTEDSIVFSDSAV</sequence>
<dbReference type="Gene3D" id="1.10.287.130">
    <property type="match status" value="1"/>
</dbReference>